<comment type="cofactor">
    <cofactor evidence="2">
        <name>Mg(2+)</name>
        <dbReference type="ChEBI" id="CHEBI:18420"/>
    </cofactor>
</comment>
<evidence type="ECO:0000313" key="13">
    <source>
        <dbReference type="EMBL" id="MEX6428644.1"/>
    </source>
</evidence>
<evidence type="ECO:0000256" key="1">
    <source>
        <dbReference type="ARBA" id="ARBA00001913"/>
    </source>
</evidence>
<evidence type="ECO:0000256" key="3">
    <source>
        <dbReference type="ARBA" id="ARBA00004782"/>
    </source>
</evidence>
<comment type="cofactor">
    <cofactor evidence="1">
        <name>Ca(2+)</name>
        <dbReference type="ChEBI" id="CHEBI:29108"/>
    </cofactor>
</comment>
<evidence type="ECO:0000256" key="5">
    <source>
        <dbReference type="ARBA" id="ARBA00022723"/>
    </source>
</evidence>
<evidence type="ECO:0000256" key="7">
    <source>
        <dbReference type="ARBA" id="ARBA00022837"/>
    </source>
</evidence>
<dbReference type="InterPro" id="IPR036462">
    <property type="entry name" value="Fumarylacetoacetase_N_sf"/>
</dbReference>
<dbReference type="Pfam" id="PF01557">
    <property type="entry name" value="FAA_hydrolase"/>
    <property type="match status" value="1"/>
</dbReference>
<name>A0ABV3XZB6_9ACTN</name>
<organism evidence="13 14">
    <name type="scientific">Ferrimicrobium acidiphilum</name>
    <dbReference type="NCBI Taxonomy" id="121039"/>
    <lineage>
        <taxon>Bacteria</taxon>
        <taxon>Bacillati</taxon>
        <taxon>Actinomycetota</taxon>
        <taxon>Acidimicrobiia</taxon>
        <taxon>Acidimicrobiales</taxon>
        <taxon>Acidimicrobiaceae</taxon>
        <taxon>Ferrimicrobium</taxon>
    </lineage>
</organism>
<evidence type="ECO:0000259" key="12">
    <source>
        <dbReference type="Pfam" id="PF09298"/>
    </source>
</evidence>
<evidence type="ECO:0000256" key="4">
    <source>
        <dbReference type="ARBA" id="ARBA00012094"/>
    </source>
</evidence>
<dbReference type="EMBL" id="JBFSHR010000004">
    <property type="protein sequence ID" value="MEX6428644.1"/>
    <property type="molecule type" value="Genomic_DNA"/>
</dbReference>
<keyword evidence="14" id="KW-1185">Reference proteome</keyword>
<proteinExistence type="predicted"/>
<dbReference type="Gene3D" id="2.30.30.230">
    <property type="entry name" value="Fumarylacetoacetase, N-terminal domain"/>
    <property type="match status" value="1"/>
</dbReference>
<evidence type="ECO:0000313" key="14">
    <source>
        <dbReference type="Proteomes" id="UP001560267"/>
    </source>
</evidence>
<dbReference type="PANTHER" id="PTHR43069">
    <property type="entry name" value="FUMARYLACETOACETASE"/>
    <property type="match status" value="1"/>
</dbReference>
<evidence type="ECO:0000256" key="8">
    <source>
        <dbReference type="ARBA" id="ARBA00022842"/>
    </source>
</evidence>
<dbReference type="InterPro" id="IPR005959">
    <property type="entry name" value="Fumarylacetoacetase"/>
</dbReference>
<dbReference type="InterPro" id="IPR011234">
    <property type="entry name" value="Fumarylacetoacetase-like_C"/>
</dbReference>
<keyword evidence="5" id="KW-0479">Metal-binding</keyword>
<comment type="pathway">
    <text evidence="3">Amino-acid degradation; L-phenylalanine degradation; acetoacetate and fumarate from L-phenylalanine: step 6/6.</text>
</comment>
<feature type="domain" description="Fumarylacetoacetase-like C-terminal" evidence="11">
    <location>
        <begin position="126"/>
        <end position="388"/>
    </location>
</feature>
<reference evidence="13 14" key="1">
    <citation type="submission" date="2024-07" db="EMBL/GenBank/DDBJ databases">
        <title>Draft Genome Sequence of Ferrimicrobium acidiphilum Strain YE2023, Isolated from a Pulp of Bioleach Reactor.</title>
        <authorList>
            <person name="Elkina Y.A."/>
            <person name="Bulaeva A.G."/>
            <person name="Beletsky A.V."/>
            <person name="Mardanov A.V."/>
        </authorList>
    </citation>
    <scope>NUCLEOTIDE SEQUENCE [LARGE SCALE GENOMIC DNA]</scope>
    <source>
        <strain evidence="13 14">YE2023</strain>
    </source>
</reference>
<sequence>MPLDLDFSPANGYGADHLPMAVIREAHGVAGRVVTRIDDTVIDLARLAEMGVDLGFDIADNSGTHVDVLHADNLNALLAKGHEAMANLRGRLGEIITNSFGAKRYASALRPLATVEFMLPIAIKNYVDFYSSLQHATNLGRLFRPEGDPLTPNWRHLPIGYHGRSSTVAVSDTPVGRPSGLRLIEGRPVFGPSLRLDIEAEVGFVIGKDSQLGSRIGTREFFDYVAGVVLVNDWSARDIQGFEYQPLGPFLGKSFLTSISAWLTPIEALARARTKPVTQDPIPAEYLLDPDPWSLDIELAIELNGTVISRPPFASTYWTPGQQLAHQTVNGANVCIGDLFASGTISGERSDQFGSLIELTSGGVQPLSLPDQTSRVFLEDGDAVTIRASAPSLAGGRLSMGEVRGIVVGPSQ</sequence>
<dbReference type="SUPFAM" id="SSF56529">
    <property type="entry name" value="FAH"/>
    <property type="match status" value="1"/>
</dbReference>
<gene>
    <name evidence="13" type="ORF">AB6A68_02170</name>
</gene>
<protein>
    <recommendedName>
        <fullName evidence="4">fumarylacetoacetase</fullName>
        <ecNumber evidence="4">3.7.1.2</ecNumber>
    </recommendedName>
</protein>
<evidence type="ECO:0000256" key="2">
    <source>
        <dbReference type="ARBA" id="ARBA00001946"/>
    </source>
</evidence>
<feature type="domain" description="Fumarylacetoacetase N-terminal" evidence="12">
    <location>
        <begin position="17"/>
        <end position="120"/>
    </location>
</feature>
<dbReference type="SUPFAM" id="SSF63433">
    <property type="entry name" value="Fumarylacetoacetate hydrolase, FAH, N-terminal domain"/>
    <property type="match status" value="1"/>
</dbReference>
<evidence type="ECO:0000256" key="6">
    <source>
        <dbReference type="ARBA" id="ARBA00022801"/>
    </source>
</evidence>
<comment type="caution">
    <text evidence="13">The sequence shown here is derived from an EMBL/GenBank/DDBJ whole genome shotgun (WGS) entry which is preliminary data.</text>
</comment>
<dbReference type="PANTHER" id="PTHR43069:SF2">
    <property type="entry name" value="FUMARYLACETOACETASE"/>
    <property type="match status" value="1"/>
</dbReference>
<keyword evidence="8" id="KW-0460">Magnesium</keyword>
<keyword evidence="9" id="KW-0828">Tyrosine catabolism</keyword>
<keyword evidence="10" id="KW-0585">Phenylalanine catabolism</keyword>
<dbReference type="RefSeq" id="WP_298405217.1">
    <property type="nucleotide sequence ID" value="NZ_JBFSHR010000004.1"/>
</dbReference>
<dbReference type="EC" id="3.7.1.2" evidence="4"/>
<dbReference type="InterPro" id="IPR015377">
    <property type="entry name" value="Fumarylacetoacetase_N"/>
</dbReference>
<keyword evidence="7" id="KW-0106">Calcium</keyword>
<evidence type="ECO:0000256" key="10">
    <source>
        <dbReference type="ARBA" id="ARBA00023232"/>
    </source>
</evidence>
<dbReference type="Gene3D" id="3.90.850.10">
    <property type="entry name" value="Fumarylacetoacetase-like, C-terminal domain"/>
    <property type="match status" value="1"/>
</dbReference>
<evidence type="ECO:0000259" key="11">
    <source>
        <dbReference type="Pfam" id="PF01557"/>
    </source>
</evidence>
<accession>A0ABV3XZB6</accession>
<dbReference type="GO" id="GO:0016787">
    <property type="term" value="F:hydrolase activity"/>
    <property type="evidence" value="ECO:0007669"/>
    <property type="project" value="UniProtKB-KW"/>
</dbReference>
<keyword evidence="6 13" id="KW-0378">Hydrolase</keyword>
<dbReference type="Proteomes" id="UP001560267">
    <property type="component" value="Unassembled WGS sequence"/>
</dbReference>
<dbReference type="InterPro" id="IPR036663">
    <property type="entry name" value="Fumarylacetoacetase_C_sf"/>
</dbReference>
<evidence type="ECO:0000256" key="9">
    <source>
        <dbReference type="ARBA" id="ARBA00022878"/>
    </source>
</evidence>
<dbReference type="Pfam" id="PF09298">
    <property type="entry name" value="FAA_hydrolase_N"/>
    <property type="match status" value="1"/>
</dbReference>